<evidence type="ECO:0000313" key="2">
    <source>
        <dbReference type="EMBL" id="CAB4195847.1"/>
    </source>
</evidence>
<dbReference type="EMBL" id="LR797149">
    <property type="protein sequence ID" value="CAB4190185.1"/>
    <property type="molecule type" value="Genomic_DNA"/>
</dbReference>
<gene>
    <name evidence="1" type="ORF">UFOVP1195_43</name>
    <name evidence="2" type="ORF">UFOVP1288_43</name>
    <name evidence="3" type="ORF">UFOVP1409_43</name>
</gene>
<reference evidence="2" key="1">
    <citation type="submission" date="2020-05" db="EMBL/GenBank/DDBJ databases">
        <authorList>
            <person name="Chiriac C."/>
            <person name="Salcher M."/>
            <person name="Ghai R."/>
            <person name="Kavagutti S V."/>
        </authorList>
    </citation>
    <scope>NUCLEOTIDE SEQUENCE</scope>
</reference>
<sequence>MIAILIKIAVWLLGRFITPPVPTSPLAQDIQEKVDEVQIQAAAAGDAVARTVDTDDKLRAYTTTDPNNRDNN</sequence>
<protein>
    <submittedName>
        <fullName evidence="2">Uncharacterized protein</fullName>
    </submittedName>
</protein>
<accession>A0A6J5RNJ2</accession>
<evidence type="ECO:0000313" key="1">
    <source>
        <dbReference type="EMBL" id="CAB4190185.1"/>
    </source>
</evidence>
<proteinExistence type="predicted"/>
<evidence type="ECO:0000313" key="3">
    <source>
        <dbReference type="EMBL" id="CAB4205042.1"/>
    </source>
</evidence>
<name>A0A6J5RNJ2_9CAUD</name>
<dbReference type="EMBL" id="LR797352">
    <property type="protein sequence ID" value="CAB4205042.1"/>
    <property type="molecule type" value="Genomic_DNA"/>
</dbReference>
<organism evidence="2">
    <name type="scientific">uncultured Caudovirales phage</name>
    <dbReference type="NCBI Taxonomy" id="2100421"/>
    <lineage>
        <taxon>Viruses</taxon>
        <taxon>Duplodnaviria</taxon>
        <taxon>Heunggongvirae</taxon>
        <taxon>Uroviricota</taxon>
        <taxon>Caudoviricetes</taxon>
        <taxon>Peduoviridae</taxon>
        <taxon>Maltschvirus</taxon>
        <taxon>Maltschvirus maltsch</taxon>
    </lineage>
</organism>
<dbReference type="EMBL" id="LR797238">
    <property type="protein sequence ID" value="CAB4195847.1"/>
    <property type="molecule type" value="Genomic_DNA"/>
</dbReference>